<gene>
    <name evidence="2" type="ORF">ZIOFF_040786</name>
</gene>
<feature type="compositionally biased region" description="Polar residues" evidence="1">
    <location>
        <begin position="310"/>
        <end position="330"/>
    </location>
</feature>
<keyword evidence="3" id="KW-1185">Reference proteome</keyword>
<dbReference type="PANTHER" id="PTHR31390:SF12">
    <property type="entry name" value="PUTATIVE (DUF3527)-RELATED"/>
    <property type="match status" value="1"/>
</dbReference>
<protein>
    <submittedName>
        <fullName evidence="2">Uncharacterized protein</fullName>
    </submittedName>
</protein>
<feature type="compositionally biased region" description="Basic and acidic residues" evidence="1">
    <location>
        <begin position="57"/>
        <end position="70"/>
    </location>
</feature>
<name>A0A8J5GAA7_ZINOF</name>
<dbReference type="OrthoDB" id="1898655at2759"/>
<feature type="compositionally biased region" description="Low complexity" evidence="1">
    <location>
        <begin position="27"/>
        <end position="42"/>
    </location>
</feature>
<feature type="compositionally biased region" description="Polar residues" evidence="1">
    <location>
        <begin position="523"/>
        <end position="547"/>
    </location>
</feature>
<feature type="region of interest" description="Disordered" evidence="1">
    <location>
        <begin position="414"/>
        <end position="457"/>
    </location>
</feature>
<feature type="region of interest" description="Disordered" evidence="1">
    <location>
        <begin position="876"/>
        <end position="909"/>
    </location>
</feature>
<evidence type="ECO:0000256" key="1">
    <source>
        <dbReference type="SAM" id="MobiDB-lite"/>
    </source>
</evidence>
<feature type="region of interest" description="Disordered" evidence="1">
    <location>
        <begin position="1"/>
        <end position="70"/>
    </location>
</feature>
<dbReference type="EMBL" id="JACMSC010000011">
    <property type="protein sequence ID" value="KAG6500924.1"/>
    <property type="molecule type" value="Genomic_DNA"/>
</dbReference>
<evidence type="ECO:0000313" key="3">
    <source>
        <dbReference type="Proteomes" id="UP000734854"/>
    </source>
</evidence>
<feature type="compositionally biased region" description="Polar residues" evidence="1">
    <location>
        <begin position="427"/>
        <end position="443"/>
    </location>
</feature>
<dbReference type="AlphaFoldDB" id="A0A8J5GAA7"/>
<organism evidence="2 3">
    <name type="scientific">Zingiber officinale</name>
    <name type="common">Ginger</name>
    <name type="synonym">Amomum zingiber</name>
    <dbReference type="NCBI Taxonomy" id="94328"/>
    <lineage>
        <taxon>Eukaryota</taxon>
        <taxon>Viridiplantae</taxon>
        <taxon>Streptophyta</taxon>
        <taxon>Embryophyta</taxon>
        <taxon>Tracheophyta</taxon>
        <taxon>Spermatophyta</taxon>
        <taxon>Magnoliopsida</taxon>
        <taxon>Liliopsida</taxon>
        <taxon>Zingiberales</taxon>
        <taxon>Zingiberaceae</taxon>
        <taxon>Zingiber</taxon>
    </lineage>
</organism>
<dbReference type="PANTHER" id="PTHR31390">
    <property type="entry name" value="EXPRESSED PROTEIN"/>
    <property type="match status" value="1"/>
</dbReference>
<comment type="caution">
    <text evidence="2">The sequence shown here is derived from an EMBL/GenBank/DDBJ whole genome shotgun (WGS) entry which is preliminary data.</text>
</comment>
<feature type="region of interest" description="Disordered" evidence="1">
    <location>
        <begin position="494"/>
        <end position="562"/>
    </location>
</feature>
<proteinExistence type="predicted"/>
<evidence type="ECO:0000313" key="2">
    <source>
        <dbReference type="EMBL" id="KAG6500924.1"/>
    </source>
</evidence>
<dbReference type="InterPro" id="IPR021916">
    <property type="entry name" value="DUF3527"/>
</dbReference>
<feature type="compositionally biased region" description="Low complexity" evidence="1">
    <location>
        <begin position="448"/>
        <end position="457"/>
    </location>
</feature>
<feature type="region of interest" description="Disordered" evidence="1">
    <location>
        <begin position="309"/>
        <end position="330"/>
    </location>
</feature>
<sequence length="909" mass="98945">MASPTLKAKDESMLGTKQFHQQKKRITTQTQSSKSPSKPSPSRIKNVDFSEKVGALKTEKLPRQTAKDREGIKKNSVMSPLCTPQKPWPGRKVIEMDEPVKNMSNVPLYLRRLEKHDSIHEKALNVGVLEWGLLEKWTHEKCATDGTGGDCASSCTESSTLSTFGFSNQSCGTTASPFYQGKKSSVLAHKKMSFLGSPTMTQKKVVNRLEEGISDSKISSIMLPSVDFNPLDLQNDKDMGTCLDFASVSGEVHLESQSTTSPSRINTDHATTIRLGEDHDCILTEAGKFADFTNIIPFTKNTRPPFHNNGGISSFLQPSADSGQLSSGSTITTDYWQSESNDKSHSGDVVEDFEIMDKFSKVPYSCPLPLAILNDEPDIPCNVPLVETTPIDKSVRGNGGIDVCPSGSCEKLESNATQKSRKFEAKATSSAGKKSTIHPSSVRPTRMSKSSSSKGGSSEELFESISLLYNSHGEQVTRNSKGRQSPLRRLLDPIMKPKNNLHSTGKVAALPGQHSGELRTDKSSPGLNKQSKTNVNSVSQTRDSIITSKELPNDGIGTQTDKNHATNMKQALLQLAWKNGLPLFMLSSGDGEVLAAAIAGSSAPHIDNLECMFHIFSINGSKKKNTFWSSSVNKDKQHQLISNVVGQLNVALGEVKSFRHGSFDYVREFILHDAYKSFDSSTASELAAIVVPTPPFRKPNSRTQAYICNYGGSLLTNSAGNSRTSPGEKILHSYQHNGKGHSGISVIIPSGIHGLANDGEPSTLIERWRSGGDCDCGGWDEGCALTILSNKFQAHNSCGSFQPYQTADGTCRFELFTQGASQDTRHAFSMVSFKEGLYTVDFQASISLLQAFAICLAVIHGKKPYDHSTLRKNLQEHNVNDGSGQASTTRGDPNSYVRNHPPVSPIRRT</sequence>
<dbReference type="Pfam" id="PF12043">
    <property type="entry name" value="DUF3527"/>
    <property type="match status" value="2"/>
</dbReference>
<accession>A0A8J5GAA7</accession>
<reference evidence="2 3" key="1">
    <citation type="submission" date="2020-08" db="EMBL/GenBank/DDBJ databases">
        <title>Plant Genome Project.</title>
        <authorList>
            <person name="Zhang R.-G."/>
        </authorList>
    </citation>
    <scope>NUCLEOTIDE SEQUENCE [LARGE SCALE GENOMIC DNA]</scope>
    <source>
        <tissue evidence="2">Rhizome</tissue>
    </source>
</reference>
<feature type="compositionally biased region" description="Polar residues" evidence="1">
    <location>
        <begin position="880"/>
        <end position="892"/>
    </location>
</feature>
<dbReference type="Proteomes" id="UP000734854">
    <property type="component" value="Unassembled WGS sequence"/>
</dbReference>